<dbReference type="EMBL" id="CAJPIZ010019865">
    <property type="protein sequence ID" value="CAG2117095.1"/>
    <property type="molecule type" value="Genomic_DNA"/>
</dbReference>
<feature type="non-terminal residue" evidence="6">
    <location>
        <position position="1"/>
    </location>
</feature>
<evidence type="ECO:0000313" key="6">
    <source>
        <dbReference type="EMBL" id="CAD7637602.1"/>
    </source>
</evidence>
<dbReference type="AlphaFoldDB" id="A0A7R9QAH0"/>
<gene>
    <name evidence="6" type="ORF">OSB1V03_LOCUS17049</name>
</gene>
<proteinExistence type="predicted"/>
<dbReference type="InterPro" id="IPR051025">
    <property type="entry name" value="RhoGAP"/>
</dbReference>
<dbReference type="PANTHER" id="PTHR15228">
    <property type="entry name" value="SPERMATHECAL PHYSIOLOGY VARIANT"/>
    <property type="match status" value="1"/>
</dbReference>
<reference evidence="6" key="1">
    <citation type="submission" date="2020-11" db="EMBL/GenBank/DDBJ databases">
        <authorList>
            <person name="Tran Van P."/>
        </authorList>
    </citation>
    <scope>NUCLEOTIDE SEQUENCE</scope>
</reference>
<keyword evidence="3" id="KW-0862">Zinc</keyword>
<evidence type="ECO:0000313" key="7">
    <source>
        <dbReference type="Proteomes" id="UP000759131"/>
    </source>
</evidence>
<dbReference type="PROSITE" id="PS50238">
    <property type="entry name" value="RHOGAP"/>
    <property type="match status" value="1"/>
</dbReference>
<dbReference type="Gene3D" id="1.10.555.10">
    <property type="entry name" value="Rho GTPase activation protein"/>
    <property type="match status" value="1"/>
</dbReference>
<dbReference type="EMBL" id="OC874440">
    <property type="protein sequence ID" value="CAD7637602.1"/>
    <property type="molecule type" value="Genomic_DNA"/>
</dbReference>
<dbReference type="GO" id="GO:0005096">
    <property type="term" value="F:GTPase activator activity"/>
    <property type="evidence" value="ECO:0007669"/>
    <property type="project" value="UniProtKB-KW"/>
</dbReference>
<dbReference type="InterPro" id="IPR046349">
    <property type="entry name" value="C1-like_sf"/>
</dbReference>
<dbReference type="PROSITE" id="PS00479">
    <property type="entry name" value="ZF_DAG_PE_1"/>
    <property type="match status" value="1"/>
</dbReference>
<dbReference type="Proteomes" id="UP000759131">
    <property type="component" value="Unassembled WGS sequence"/>
</dbReference>
<keyword evidence="1" id="KW-0343">GTPase activation</keyword>
<evidence type="ECO:0000256" key="1">
    <source>
        <dbReference type="ARBA" id="ARBA00022468"/>
    </source>
</evidence>
<dbReference type="PROSITE" id="PS50081">
    <property type="entry name" value="ZF_DAG_PE_2"/>
    <property type="match status" value="1"/>
</dbReference>
<evidence type="ECO:0000256" key="3">
    <source>
        <dbReference type="ARBA" id="ARBA00022833"/>
    </source>
</evidence>
<accession>A0A7R9QAH0</accession>
<dbReference type="PANTHER" id="PTHR15228:SF25">
    <property type="entry name" value="F-BAR DOMAIN-CONTAINING PROTEIN"/>
    <property type="match status" value="1"/>
</dbReference>
<dbReference type="GO" id="GO:0051056">
    <property type="term" value="P:regulation of small GTPase mediated signal transduction"/>
    <property type="evidence" value="ECO:0007669"/>
    <property type="project" value="UniProtKB-ARBA"/>
</dbReference>
<dbReference type="InterPro" id="IPR000198">
    <property type="entry name" value="RhoGAP_dom"/>
</dbReference>
<organism evidence="6">
    <name type="scientific">Medioppia subpectinata</name>
    <dbReference type="NCBI Taxonomy" id="1979941"/>
    <lineage>
        <taxon>Eukaryota</taxon>
        <taxon>Metazoa</taxon>
        <taxon>Ecdysozoa</taxon>
        <taxon>Arthropoda</taxon>
        <taxon>Chelicerata</taxon>
        <taxon>Arachnida</taxon>
        <taxon>Acari</taxon>
        <taxon>Acariformes</taxon>
        <taxon>Sarcoptiformes</taxon>
        <taxon>Oribatida</taxon>
        <taxon>Brachypylina</taxon>
        <taxon>Oppioidea</taxon>
        <taxon>Oppiidae</taxon>
        <taxon>Medioppia</taxon>
    </lineage>
</organism>
<feature type="domain" description="Phorbol-ester/DAG-type" evidence="4">
    <location>
        <begin position="50"/>
        <end position="95"/>
    </location>
</feature>
<keyword evidence="7" id="KW-1185">Reference proteome</keyword>
<dbReference type="GO" id="GO:0007165">
    <property type="term" value="P:signal transduction"/>
    <property type="evidence" value="ECO:0007669"/>
    <property type="project" value="InterPro"/>
</dbReference>
<dbReference type="Pfam" id="PF00620">
    <property type="entry name" value="RhoGAP"/>
    <property type="match status" value="1"/>
</dbReference>
<dbReference type="OrthoDB" id="79452at2759"/>
<dbReference type="SUPFAM" id="SSF57889">
    <property type="entry name" value="Cysteine-rich domain"/>
    <property type="match status" value="1"/>
</dbReference>
<dbReference type="SUPFAM" id="SSF48350">
    <property type="entry name" value="GTPase activation domain, GAP"/>
    <property type="match status" value="1"/>
</dbReference>
<dbReference type="CDD" id="cd20816">
    <property type="entry name" value="C1_GMIP-like"/>
    <property type="match status" value="1"/>
</dbReference>
<feature type="domain" description="Rho-GAP" evidence="5">
    <location>
        <begin position="109"/>
        <end position="184"/>
    </location>
</feature>
<dbReference type="InterPro" id="IPR002219">
    <property type="entry name" value="PKC_DAG/PE"/>
</dbReference>
<dbReference type="SMART" id="SM00109">
    <property type="entry name" value="C1"/>
    <property type="match status" value="1"/>
</dbReference>
<sequence>MIFVDIELSFQAMKNSGYYPSGRKSGANNNNNSTSLATPMTTTMSKAAETHRLRKLKTPSRCRECDSYVYFQGYECLECGLGCHKKCLETLTIQCGHVKLPRRMTTFGVALSAQSDSDVPLIVKKCIEEIDSRGITIKGIYRVSGVKSRVEKLCQSFESGHDLVDLSSTPPNVVANVLKLYLRQ</sequence>
<dbReference type="GO" id="GO:0046872">
    <property type="term" value="F:metal ion binding"/>
    <property type="evidence" value="ECO:0007669"/>
    <property type="project" value="UniProtKB-KW"/>
</dbReference>
<dbReference type="Gene3D" id="3.30.60.20">
    <property type="match status" value="1"/>
</dbReference>
<evidence type="ECO:0000259" key="5">
    <source>
        <dbReference type="PROSITE" id="PS50238"/>
    </source>
</evidence>
<name>A0A7R9QAH0_9ACAR</name>
<dbReference type="InterPro" id="IPR008936">
    <property type="entry name" value="Rho_GTPase_activation_prot"/>
</dbReference>
<evidence type="ECO:0000256" key="2">
    <source>
        <dbReference type="ARBA" id="ARBA00022723"/>
    </source>
</evidence>
<evidence type="ECO:0000259" key="4">
    <source>
        <dbReference type="PROSITE" id="PS50081"/>
    </source>
</evidence>
<keyword evidence="2" id="KW-0479">Metal-binding</keyword>
<dbReference type="Pfam" id="PF00130">
    <property type="entry name" value="C1_1"/>
    <property type="match status" value="1"/>
</dbReference>
<protein>
    <submittedName>
        <fullName evidence="6">Uncharacterized protein</fullName>
    </submittedName>
</protein>